<accession>A0ABV9E3K5</accession>
<dbReference type="RefSeq" id="WP_378579844.1">
    <property type="nucleotide sequence ID" value="NZ_JBHSFQ010000043.1"/>
</dbReference>
<dbReference type="PRINTS" id="PR00455">
    <property type="entry name" value="HTHTETR"/>
</dbReference>
<proteinExistence type="predicted"/>
<dbReference type="SUPFAM" id="SSF48498">
    <property type="entry name" value="Tetracyclin repressor-like, C-terminal domain"/>
    <property type="match status" value="1"/>
</dbReference>
<dbReference type="Pfam" id="PF17932">
    <property type="entry name" value="TetR_C_24"/>
    <property type="match status" value="1"/>
</dbReference>
<dbReference type="InterPro" id="IPR036271">
    <property type="entry name" value="Tet_transcr_reg_TetR-rel_C_sf"/>
</dbReference>
<dbReference type="SUPFAM" id="SSF46689">
    <property type="entry name" value="Homeodomain-like"/>
    <property type="match status" value="1"/>
</dbReference>
<evidence type="ECO:0000313" key="8">
    <source>
        <dbReference type="Proteomes" id="UP001595923"/>
    </source>
</evidence>
<evidence type="ECO:0000313" key="7">
    <source>
        <dbReference type="EMBL" id="MFC4565657.1"/>
    </source>
</evidence>
<dbReference type="EMBL" id="JBHSFQ010000043">
    <property type="protein sequence ID" value="MFC4565657.1"/>
    <property type="molecule type" value="Genomic_DNA"/>
</dbReference>
<evidence type="ECO:0000256" key="2">
    <source>
        <dbReference type="ARBA" id="ARBA00023015"/>
    </source>
</evidence>
<dbReference type="PROSITE" id="PS50977">
    <property type="entry name" value="HTH_TETR_2"/>
    <property type="match status" value="1"/>
</dbReference>
<comment type="caution">
    <text evidence="7">The sequence shown here is derived from an EMBL/GenBank/DDBJ whole genome shotgun (WGS) entry which is preliminary data.</text>
</comment>
<organism evidence="7 8">
    <name type="scientific">Nocardiopsis mangrovi</name>
    <dbReference type="NCBI Taxonomy" id="1179818"/>
    <lineage>
        <taxon>Bacteria</taxon>
        <taxon>Bacillati</taxon>
        <taxon>Actinomycetota</taxon>
        <taxon>Actinomycetes</taxon>
        <taxon>Streptosporangiales</taxon>
        <taxon>Nocardiopsidaceae</taxon>
        <taxon>Nocardiopsis</taxon>
    </lineage>
</organism>
<evidence type="ECO:0000259" key="6">
    <source>
        <dbReference type="PROSITE" id="PS50977"/>
    </source>
</evidence>
<dbReference type="InterPro" id="IPR041490">
    <property type="entry name" value="KstR2_TetR_C"/>
</dbReference>
<gene>
    <name evidence="7" type="ORF">ACFO4E_27685</name>
</gene>
<feature type="DNA-binding region" description="H-T-H motif" evidence="5">
    <location>
        <begin position="38"/>
        <end position="57"/>
    </location>
</feature>
<dbReference type="Gene3D" id="1.10.357.10">
    <property type="entry name" value="Tetracycline Repressor, domain 2"/>
    <property type="match status" value="1"/>
</dbReference>
<keyword evidence="4" id="KW-0804">Transcription</keyword>
<evidence type="ECO:0000256" key="4">
    <source>
        <dbReference type="ARBA" id="ARBA00023163"/>
    </source>
</evidence>
<evidence type="ECO:0000256" key="3">
    <source>
        <dbReference type="ARBA" id="ARBA00023125"/>
    </source>
</evidence>
<reference evidence="8" key="1">
    <citation type="journal article" date="2019" name="Int. J. Syst. Evol. Microbiol.">
        <title>The Global Catalogue of Microorganisms (GCM) 10K type strain sequencing project: providing services to taxonomists for standard genome sequencing and annotation.</title>
        <authorList>
            <consortium name="The Broad Institute Genomics Platform"/>
            <consortium name="The Broad Institute Genome Sequencing Center for Infectious Disease"/>
            <person name="Wu L."/>
            <person name="Ma J."/>
        </authorList>
    </citation>
    <scope>NUCLEOTIDE SEQUENCE [LARGE SCALE GENOMIC DNA]</scope>
    <source>
        <strain evidence="8">XZYJ18</strain>
    </source>
</reference>
<keyword evidence="2" id="KW-0805">Transcription regulation</keyword>
<sequence length="203" mass="22372">MDAGTGAPAADGERVPVPGRLLAAATRLFAEQGFERTSVQELVDAAGVTKGAMYHYFSSKDDLLYAIYQRLLSLQMHRLTEFAAAPGPIADRVRAAAADLVHTTVDNLDDAVIFFRSMHMLSADRRSAVRKERRQYHELFRGMIEQGRREGVFRSDIPADIVATQYFGAVHHLGRWYRRGGELSGAALGEHFAGLLMAGLRPA</sequence>
<keyword evidence="1" id="KW-0678">Repressor</keyword>
<dbReference type="InterPro" id="IPR023772">
    <property type="entry name" value="DNA-bd_HTH_TetR-type_CS"/>
</dbReference>
<dbReference type="PROSITE" id="PS01081">
    <property type="entry name" value="HTH_TETR_1"/>
    <property type="match status" value="1"/>
</dbReference>
<feature type="domain" description="HTH tetR-type" evidence="6">
    <location>
        <begin position="15"/>
        <end position="75"/>
    </location>
</feature>
<evidence type="ECO:0000256" key="1">
    <source>
        <dbReference type="ARBA" id="ARBA00022491"/>
    </source>
</evidence>
<name>A0ABV9E3K5_9ACTN</name>
<dbReference type="Proteomes" id="UP001595923">
    <property type="component" value="Unassembled WGS sequence"/>
</dbReference>
<protein>
    <submittedName>
        <fullName evidence="7">TetR/AcrR family transcriptional regulator</fullName>
    </submittedName>
</protein>
<dbReference type="Gene3D" id="1.10.10.60">
    <property type="entry name" value="Homeodomain-like"/>
    <property type="match status" value="1"/>
</dbReference>
<dbReference type="InterPro" id="IPR050109">
    <property type="entry name" value="HTH-type_TetR-like_transc_reg"/>
</dbReference>
<evidence type="ECO:0000256" key="5">
    <source>
        <dbReference type="PROSITE-ProRule" id="PRU00335"/>
    </source>
</evidence>
<dbReference type="PANTHER" id="PTHR30055:SF175">
    <property type="entry name" value="HTH-TYPE TRANSCRIPTIONAL REPRESSOR KSTR2"/>
    <property type="match status" value="1"/>
</dbReference>
<keyword evidence="8" id="KW-1185">Reference proteome</keyword>
<dbReference type="PANTHER" id="PTHR30055">
    <property type="entry name" value="HTH-TYPE TRANSCRIPTIONAL REGULATOR RUTR"/>
    <property type="match status" value="1"/>
</dbReference>
<keyword evidence="3 5" id="KW-0238">DNA-binding</keyword>
<dbReference type="Pfam" id="PF00440">
    <property type="entry name" value="TetR_N"/>
    <property type="match status" value="1"/>
</dbReference>
<dbReference type="InterPro" id="IPR009057">
    <property type="entry name" value="Homeodomain-like_sf"/>
</dbReference>
<dbReference type="InterPro" id="IPR001647">
    <property type="entry name" value="HTH_TetR"/>
</dbReference>